<protein>
    <recommendedName>
        <fullName evidence="3">FIST C-domain domain-containing protein</fullName>
    </recommendedName>
</protein>
<accession>A0ABR1BFF5</accession>
<evidence type="ECO:0000313" key="1">
    <source>
        <dbReference type="EMBL" id="KAK6640859.1"/>
    </source>
</evidence>
<comment type="caution">
    <text evidence="1">The sequence shown here is derived from an EMBL/GenBank/DDBJ whole genome shotgun (WGS) entry which is preliminary data.</text>
</comment>
<proteinExistence type="predicted"/>
<evidence type="ECO:0000313" key="2">
    <source>
        <dbReference type="Proteomes" id="UP001359485"/>
    </source>
</evidence>
<name>A0ABR1BFF5_POLSC</name>
<organism evidence="1 2">
    <name type="scientific">Polyplax serrata</name>
    <name type="common">Common mouse louse</name>
    <dbReference type="NCBI Taxonomy" id="468196"/>
    <lineage>
        <taxon>Eukaryota</taxon>
        <taxon>Metazoa</taxon>
        <taxon>Ecdysozoa</taxon>
        <taxon>Arthropoda</taxon>
        <taxon>Hexapoda</taxon>
        <taxon>Insecta</taxon>
        <taxon>Pterygota</taxon>
        <taxon>Neoptera</taxon>
        <taxon>Paraneoptera</taxon>
        <taxon>Psocodea</taxon>
        <taxon>Troctomorpha</taxon>
        <taxon>Phthiraptera</taxon>
        <taxon>Anoplura</taxon>
        <taxon>Polyplacidae</taxon>
        <taxon>Polyplax</taxon>
    </lineage>
</organism>
<gene>
    <name evidence="1" type="ORF">RUM44_012557</name>
</gene>
<keyword evidence="2" id="KW-1185">Reference proteome</keyword>
<evidence type="ECO:0008006" key="3">
    <source>
        <dbReference type="Google" id="ProtNLM"/>
    </source>
</evidence>
<reference evidence="1 2" key="1">
    <citation type="submission" date="2023-09" db="EMBL/GenBank/DDBJ databases">
        <title>Genomes of two closely related lineages of the louse Polyplax serrata with different host specificities.</title>
        <authorList>
            <person name="Martinu J."/>
            <person name="Tarabai H."/>
            <person name="Stefka J."/>
            <person name="Hypsa V."/>
        </authorList>
    </citation>
    <scope>NUCLEOTIDE SEQUENCE [LARGE SCALE GENOMIC DNA]</scope>
    <source>
        <strain evidence="1">98ZLc_SE</strain>
    </source>
</reference>
<dbReference type="EMBL" id="JAWJWF010000001">
    <property type="protein sequence ID" value="KAK6640859.1"/>
    <property type="molecule type" value="Genomic_DNA"/>
</dbReference>
<sequence length="342" mass="38730">MEDLENASKAFEGWVTVVETTKKERTQIESFVVYPKYPIQPFEVWSEASFCFTFCLSPNKEIQQKLKRHLTDDAQLLVVESRAGVIGTYSDLSRLIQRTNSNSAASPSSMDCPAVHMRIPTIPGAGIKMFTWRRNSTFQQFRDSFCLPQNQIIKCLLILMTVQDGNTESVDQKDDFILYLKSIQSEDFAVGGCLVDLFVDEGETDSSNIITKYIVFYGDKVEAASTVLKGNTITKKGIDSAIEELKEMSLKSDKGLLFVFRCCSRNELSRHSKGRKCISDWEGNSIVKHFCTTPVIGCFGYGEFGRKFPDQSKSKPQSKRAKECNFWEYSYSTSIVYVGFKN</sequence>
<dbReference type="Proteomes" id="UP001359485">
    <property type="component" value="Unassembled WGS sequence"/>
</dbReference>